<dbReference type="PROSITE" id="PS51257">
    <property type="entry name" value="PROKAR_LIPOPROTEIN"/>
    <property type="match status" value="1"/>
</dbReference>
<dbReference type="NCBIfam" id="TIGR04223">
    <property type="entry name" value="quorum_AgrD"/>
    <property type="match status" value="1"/>
</dbReference>
<accession>A0A398CFQ8</accession>
<name>A0A398CFQ8_9BACL</name>
<dbReference type="EMBL" id="QXJM01000040">
    <property type="protein sequence ID" value="RIE01265.1"/>
    <property type="molecule type" value="Genomic_DNA"/>
</dbReference>
<comment type="caution">
    <text evidence="1">The sequence shown here is derived from an EMBL/GenBank/DDBJ whole genome shotgun (WGS) entry which is preliminary data.</text>
</comment>
<gene>
    <name evidence="1" type="ORF">D3H35_23030</name>
</gene>
<dbReference type="RefSeq" id="WP_119151524.1">
    <property type="nucleotide sequence ID" value="NZ_JBHSOV010000041.1"/>
</dbReference>
<protein>
    <submittedName>
        <fullName evidence="1">Cyclic lactone autoinducer peptide</fullName>
    </submittedName>
</protein>
<sequence>MKKRSLHFVASALLFLASMFVLTACTWFFHQPEVPDELLKRKEG</sequence>
<dbReference type="InterPro" id="IPR009229">
    <property type="entry name" value="AgrD"/>
</dbReference>
<evidence type="ECO:0000313" key="2">
    <source>
        <dbReference type="Proteomes" id="UP000266340"/>
    </source>
</evidence>
<proteinExistence type="predicted"/>
<reference evidence="1 2" key="1">
    <citation type="submission" date="2018-09" db="EMBL/GenBank/DDBJ databases">
        <title>Cohnella cavernae sp. nov., isolated from a karst cave.</title>
        <authorList>
            <person name="Zhu H."/>
        </authorList>
    </citation>
    <scope>NUCLEOTIDE SEQUENCE [LARGE SCALE GENOMIC DNA]</scope>
    <source>
        <strain evidence="1 2">K2E09-144</strain>
    </source>
</reference>
<keyword evidence="2" id="KW-1185">Reference proteome</keyword>
<evidence type="ECO:0000313" key="1">
    <source>
        <dbReference type="EMBL" id="RIE01265.1"/>
    </source>
</evidence>
<dbReference type="AlphaFoldDB" id="A0A398CFQ8"/>
<dbReference type="OrthoDB" id="2666347at2"/>
<dbReference type="Proteomes" id="UP000266340">
    <property type="component" value="Unassembled WGS sequence"/>
</dbReference>
<organism evidence="1 2">
    <name type="scientific">Cohnella faecalis</name>
    <dbReference type="NCBI Taxonomy" id="2315694"/>
    <lineage>
        <taxon>Bacteria</taxon>
        <taxon>Bacillati</taxon>
        <taxon>Bacillota</taxon>
        <taxon>Bacilli</taxon>
        <taxon>Bacillales</taxon>
        <taxon>Paenibacillaceae</taxon>
        <taxon>Cohnella</taxon>
    </lineage>
</organism>